<dbReference type="Proteomes" id="UP000231879">
    <property type="component" value="Unassembled WGS sequence"/>
</dbReference>
<protein>
    <recommendedName>
        <fullName evidence="4">Lipoprotein</fullName>
    </recommendedName>
</protein>
<comment type="caution">
    <text evidence="2">The sequence shown here is derived from an EMBL/GenBank/DDBJ whole genome shotgun (WGS) entry which is preliminary data.</text>
</comment>
<evidence type="ECO:0008006" key="4">
    <source>
        <dbReference type="Google" id="ProtNLM"/>
    </source>
</evidence>
<feature type="compositionally biased region" description="Gly residues" evidence="1">
    <location>
        <begin position="84"/>
        <end position="104"/>
    </location>
</feature>
<name>A0ABX4NH75_9LEPT</name>
<keyword evidence="3" id="KW-1185">Reference proteome</keyword>
<gene>
    <name evidence="2" type="ORF">CH367_15000</name>
</gene>
<evidence type="ECO:0000256" key="1">
    <source>
        <dbReference type="SAM" id="MobiDB-lite"/>
    </source>
</evidence>
<feature type="non-terminal residue" evidence="2">
    <location>
        <position position="104"/>
    </location>
</feature>
<feature type="region of interest" description="Disordered" evidence="1">
    <location>
        <begin position="71"/>
        <end position="104"/>
    </location>
</feature>
<evidence type="ECO:0000313" key="2">
    <source>
        <dbReference type="EMBL" id="PJZ56173.1"/>
    </source>
</evidence>
<sequence length="104" mass="10560">MKRIRYFLPGILVLFFESCTIDTSGCEKNCDNQLSTCLLVAVNTGTANQSIAIPFVCYQICENCKDNCRVRTSSGSSGGPSARTGGGSGGRSGGGGGHSSGGGG</sequence>
<dbReference type="EMBL" id="NPDS01000007">
    <property type="protein sequence ID" value="PJZ56173.1"/>
    <property type="molecule type" value="Genomic_DNA"/>
</dbReference>
<organism evidence="2 3">
    <name type="scientific">Leptospira barantonii</name>
    <dbReference type="NCBI Taxonomy" id="2023184"/>
    <lineage>
        <taxon>Bacteria</taxon>
        <taxon>Pseudomonadati</taxon>
        <taxon>Spirochaetota</taxon>
        <taxon>Spirochaetia</taxon>
        <taxon>Leptospirales</taxon>
        <taxon>Leptospiraceae</taxon>
        <taxon>Leptospira</taxon>
    </lineage>
</organism>
<feature type="compositionally biased region" description="Low complexity" evidence="1">
    <location>
        <begin position="73"/>
        <end position="83"/>
    </location>
</feature>
<evidence type="ECO:0000313" key="3">
    <source>
        <dbReference type="Proteomes" id="UP000231879"/>
    </source>
</evidence>
<reference evidence="2 3" key="1">
    <citation type="submission" date="2017-07" db="EMBL/GenBank/DDBJ databases">
        <title>Leptospira spp. isolated from tropical soils.</title>
        <authorList>
            <person name="Thibeaux R."/>
            <person name="Iraola G."/>
            <person name="Ferres I."/>
            <person name="Bierque E."/>
            <person name="Girault D."/>
            <person name="Soupe-Gilbert M.-E."/>
            <person name="Picardeau M."/>
            <person name="Goarant C."/>
        </authorList>
    </citation>
    <scope>NUCLEOTIDE SEQUENCE [LARGE SCALE GENOMIC DNA]</scope>
    <source>
        <strain evidence="2 3">FH4-C-A1</strain>
    </source>
</reference>
<dbReference type="RefSeq" id="WP_100763334.1">
    <property type="nucleotide sequence ID" value="NZ_NPDS01000007.1"/>
</dbReference>
<proteinExistence type="predicted"/>
<accession>A0ABX4NH75</accession>